<dbReference type="SMART" id="SM00448">
    <property type="entry name" value="REC"/>
    <property type="match status" value="1"/>
</dbReference>
<name>A0A7L9RTW9_9PROT</name>
<dbReference type="AlphaFoldDB" id="A0A7L9RTW9"/>
<dbReference type="InterPro" id="IPR052048">
    <property type="entry name" value="ST_Response_Regulator"/>
</dbReference>
<gene>
    <name evidence="3" type="primary">cheY_2</name>
    <name evidence="3" type="ORF">CPBP_00598</name>
</gene>
<reference evidence="3 4" key="1">
    <citation type="submission" date="2020-06" db="EMBL/GenBank/DDBJ databases">
        <title>The endosymbiont of the kinetoplastid Bodo saltans is a Paracaedibacter-like alpha-proteobacterium possessing a putative toxin-antitoxin system.</title>
        <authorList>
            <person name="Midha S."/>
            <person name="Rigden D.J."/>
            <person name="Siozios S."/>
            <person name="Hurst G.D.D."/>
            <person name="Jackson A.P."/>
        </authorList>
    </citation>
    <scope>NUCLEOTIDE SEQUENCE [LARGE SCALE GENOMIC DNA]</scope>
    <source>
        <strain evidence="3">Lake Konstanz</strain>
    </source>
</reference>
<dbReference type="SUPFAM" id="SSF52172">
    <property type="entry name" value="CheY-like"/>
    <property type="match status" value="1"/>
</dbReference>
<dbReference type="PANTHER" id="PTHR43228:SF1">
    <property type="entry name" value="TWO-COMPONENT RESPONSE REGULATOR ARR22"/>
    <property type="match status" value="1"/>
</dbReference>
<keyword evidence="1" id="KW-0597">Phosphoprotein</keyword>
<dbReference type="EMBL" id="CP054719">
    <property type="protein sequence ID" value="QOL19828.1"/>
    <property type="molecule type" value="Genomic_DNA"/>
</dbReference>
<evidence type="ECO:0000259" key="2">
    <source>
        <dbReference type="PROSITE" id="PS50110"/>
    </source>
</evidence>
<feature type="modified residue" description="4-aspartylphosphate" evidence="1">
    <location>
        <position position="52"/>
    </location>
</feature>
<dbReference type="Pfam" id="PF00072">
    <property type="entry name" value="Response_reg"/>
    <property type="match status" value="1"/>
</dbReference>
<keyword evidence="4" id="KW-1185">Reference proteome</keyword>
<protein>
    <submittedName>
        <fullName evidence="3">Chemotaxis protein CheY</fullName>
    </submittedName>
</protein>
<dbReference type="InterPro" id="IPR011006">
    <property type="entry name" value="CheY-like_superfamily"/>
</dbReference>
<dbReference type="RefSeq" id="WP_350332570.1">
    <property type="nucleotide sequence ID" value="NZ_CP054719.1"/>
</dbReference>
<dbReference type="Gene3D" id="3.40.50.2300">
    <property type="match status" value="1"/>
</dbReference>
<proteinExistence type="predicted"/>
<dbReference type="Proteomes" id="UP000594001">
    <property type="component" value="Chromosome"/>
</dbReference>
<sequence>MKELLIVDDSSTIRKAISMILKPFGFNQHEAENGKIALDFCQNAMPDIVIVDWNMPVMTGIEFLELVRKLENGHKPKIVLCTTNAELEHIQEALEKGADEYIIKPFTKEMIEEKLSMIGAFE</sequence>
<dbReference type="PROSITE" id="PS50110">
    <property type="entry name" value="RESPONSE_REGULATORY"/>
    <property type="match status" value="1"/>
</dbReference>
<dbReference type="PANTHER" id="PTHR43228">
    <property type="entry name" value="TWO-COMPONENT RESPONSE REGULATOR"/>
    <property type="match status" value="1"/>
</dbReference>
<dbReference type="GO" id="GO:0000160">
    <property type="term" value="P:phosphorelay signal transduction system"/>
    <property type="evidence" value="ECO:0007669"/>
    <property type="project" value="InterPro"/>
</dbReference>
<feature type="domain" description="Response regulatory" evidence="2">
    <location>
        <begin position="3"/>
        <end position="119"/>
    </location>
</feature>
<organism evidence="3 4">
    <name type="scientific">Candidatus Bodocaedibacter vickermanii</name>
    <dbReference type="NCBI Taxonomy" id="2741701"/>
    <lineage>
        <taxon>Bacteria</taxon>
        <taxon>Pseudomonadati</taxon>
        <taxon>Pseudomonadota</taxon>
        <taxon>Alphaproteobacteria</taxon>
        <taxon>Holosporales</taxon>
        <taxon>Candidatus Paracaedibacteraceae</taxon>
        <taxon>Candidatus Bodocaedibacter</taxon>
    </lineage>
</organism>
<evidence type="ECO:0000313" key="3">
    <source>
        <dbReference type="EMBL" id="QOL19828.1"/>
    </source>
</evidence>
<evidence type="ECO:0000313" key="4">
    <source>
        <dbReference type="Proteomes" id="UP000594001"/>
    </source>
</evidence>
<dbReference type="KEGG" id="pbal:CPBP_00598"/>
<dbReference type="InterPro" id="IPR001789">
    <property type="entry name" value="Sig_transdc_resp-reg_receiver"/>
</dbReference>
<evidence type="ECO:0000256" key="1">
    <source>
        <dbReference type="PROSITE-ProRule" id="PRU00169"/>
    </source>
</evidence>
<accession>A0A7L9RTW9</accession>